<dbReference type="CDD" id="cd14686">
    <property type="entry name" value="bZIP"/>
    <property type="match status" value="1"/>
</dbReference>
<evidence type="ECO:0000313" key="2">
    <source>
        <dbReference type="EMBL" id="KAG0513833.1"/>
    </source>
</evidence>
<evidence type="ECO:0000256" key="1">
    <source>
        <dbReference type="SAM" id="Coils"/>
    </source>
</evidence>
<sequence length="123" mass="14279">MQLFPNSHHDQIIQMYPEDNQKKALLTAASWDGGEEANRVGYDYCWVMEQVRAIEAAMSRDKKLLRELKNEVAELKREVQRYKEQLDAMQQMNKGKMILAMVAEVLPVPDSIRTTLSRLIDLI</sequence>
<comment type="caution">
    <text evidence="2">The sequence shown here is derived from an EMBL/GenBank/DDBJ whole genome shotgun (WGS) entry which is preliminary data.</text>
</comment>
<name>A0A921Q2Y7_SORBI</name>
<protein>
    <submittedName>
        <fullName evidence="2">Uncharacterized protein</fullName>
    </submittedName>
</protein>
<organism evidence="2 3">
    <name type="scientific">Sorghum bicolor</name>
    <name type="common">Sorghum</name>
    <name type="synonym">Sorghum vulgare</name>
    <dbReference type="NCBI Taxonomy" id="4558"/>
    <lineage>
        <taxon>Eukaryota</taxon>
        <taxon>Viridiplantae</taxon>
        <taxon>Streptophyta</taxon>
        <taxon>Embryophyta</taxon>
        <taxon>Tracheophyta</taxon>
        <taxon>Spermatophyta</taxon>
        <taxon>Magnoliopsida</taxon>
        <taxon>Liliopsida</taxon>
        <taxon>Poales</taxon>
        <taxon>Poaceae</taxon>
        <taxon>PACMAD clade</taxon>
        <taxon>Panicoideae</taxon>
        <taxon>Andropogonodae</taxon>
        <taxon>Andropogoneae</taxon>
        <taxon>Sorghinae</taxon>
        <taxon>Sorghum</taxon>
    </lineage>
</organism>
<feature type="coiled-coil region" evidence="1">
    <location>
        <begin position="51"/>
        <end position="92"/>
    </location>
</feature>
<dbReference type="EMBL" id="CM027689">
    <property type="protein sequence ID" value="KAG0513833.1"/>
    <property type="molecule type" value="Genomic_DNA"/>
</dbReference>
<reference evidence="2" key="1">
    <citation type="journal article" date="2019" name="BMC Genomics">
        <title>A new reference genome for Sorghum bicolor reveals high levels of sequence similarity between sweet and grain genotypes: implications for the genetics of sugar metabolism.</title>
        <authorList>
            <person name="Cooper E.A."/>
            <person name="Brenton Z.W."/>
            <person name="Flinn B.S."/>
            <person name="Jenkins J."/>
            <person name="Shu S."/>
            <person name="Flowers D."/>
            <person name="Luo F."/>
            <person name="Wang Y."/>
            <person name="Xia P."/>
            <person name="Barry K."/>
            <person name="Daum C."/>
            <person name="Lipzen A."/>
            <person name="Yoshinaga Y."/>
            <person name="Schmutz J."/>
            <person name="Saski C."/>
            <person name="Vermerris W."/>
            <person name="Kresovich S."/>
        </authorList>
    </citation>
    <scope>NUCLEOTIDE SEQUENCE</scope>
</reference>
<evidence type="ECO:0000313" key="3">
    <source>
        <dbReference type="Proteomes" id="UP000807115"/>
    </source>
</evidence>
<accession>A0A921Q2Y7</accession>
<proteinExistence type="predicted"/>
<dbReference type="AlphaFoldDB" id="A0A921Q2Y7"/>
<keyword evidence="1" id="KW-0175">Coiled coil</keyword>
<gene>
    <name evidence="2" type="ORF">BDA96_10G137200</name>
</gene>
<reference evidence="2" key="2">
    <citation type="submission" date="2020-10" db="EMBL/GenBank/DDBJ databases">
        <authorList>
            <person name="Cooper E.A."/>
            <person name="Brenton Z.W."/>
            <person name="Flinn B.S."/>
            <person name="Jenkins J."/>
            <person name="Shu S."/>
            <person name="Flowers D."/>
            <person name="Luo F."/>
            <person name="Wang Y."/>
            <person name="Xia P."/>
            <person name="Barry K."/>
            <person name="Daum C."/>
            <person name="Lipzen A."/>
            <person name="Yoshinaga Y."/>
            <person name="Schmutz J."/>
            <person name="Saski C."/>
            <person name="Vermerris W."/>
            <person name="Kresovich S."/>
        </authorList>
    </citation>
    <scope>NUCLEOTIDE SEQUENCE</scope>
</reference>
<dbReference type="Proteomes" id="UP000807115">
    <property type="component" value="Chromosome 10"/>
</dbReference>